<reference evidence="3" key="1">
    <citation type="submission" date="2019-04" db="EMBL/GenBank/DDBJ databases">
        <title>Friends and foes A comparative genomics studyof 23 Aspergillus species from section Flavi.</title>
        <authorList>
            <consortium name="DOE Joint Genome Institute"/>
            <person name="Kjaerbolling I."/>
            <person name="Vesth T."/>
            <person name="Frisvad J.C."/>
            <person name="Nybo J.L."/>
            <person name="Theobald S."/>
            <person name="Kildgaard S."/>
            <person name="Isbrandt T."/>
            <person name="Kuo A."/>
            <person name="Sato A."/>
            <person name="Lyhne E.K."/>
            <person name="Kogle M.E."/>
            <person name="Wiebenga A."/>
            <person name="Kun R.S."/>
            <person name="Lubbers R.J."/>
            <person name="Makela M.R."/>
            <person name="Barry K."/>
            <person name="Chovatia M."/>
            <person name="Clum A."/>
            <person name="Daum C."/>
            <person name="Haridas S."/>
            <person name="He G."/>
            <person name="LaButti K."/>
            <person name="Lipzen A."/>
            <person name="Mondo S."/>
            <person name="Riley R."/>
            <person name="Salamov A."/>
            <person name="Simmons B.A."/>
            <person name="Magnuson J.K."/>
            <person name="Henrissat B."/>
            <person name="Mortensen U.H."/>
            <person name="Larsen T.O."/>
            <person name="Devries R.P."/>
            <person name="Grigoriev I.V."/>
            <person name="Machida M."/>
            <person name="Baker S.E."/>
            <person name="Andersen M.R."/>
        </authorList>
    </citation>
    <scope>NUCLEOTIDE SEQUENCE [LARGE SCALE GENOMIC DNA]</scope>
    <source>
        <strain evidence="3">CBS 130017</strain>
    </source>
</reference>
<dbReference type="Proteomes" id="UP000325945">
    <property type="component" value="Unassembled WGS sequence"/>
</dbReference>
<keyword evidence="1" id="KW-0732">Signal</keyword>
<evidence type="ECO:0000313" key="2">
    <source>
        <dbReference type="EMBL" id="KAE8328829.1"/>
    </source>
</evidence>
<dbReference type="EMBL" id="ML741783">
    <property type="protein sequence ID" value="KAE8328829.1"/>
    <property type="molecule type" value="Genomic_DNA"/>
</dbReference>
<dbReference type="AlphaFoldDB" id="A0A5N6X9V0"/>
<feature type="signal peptide" evidence="1">
    <location>
        <begin position="1"/>
        <end position="25"/>
    </location>
</feature>
<sequence length="77" mass="8738">MRLNSNIFLLFWVAEFSGFASFSWCSNLDRSSPTQGILAQHSFALSRKPRFVTWSHECWICVFLPSCFVQACVVGGD</sequence>
<organism evidence="2 3">
    <name type="scientific">Aspergillus sergii</name>
    <dbReference type="NCBI Taxonomy" id="1034303"/>
    <lineage>
        <taxon>Eukaryota</taxon>
        <taxon>Fungi</taxon>
        <taxon>Dikarya</taxon>
        <taxon>Ascomycota</taxon>
        <taxon>Pezizomycotina</taxon>
        <taxon>Eurotiomycetes</taxon>
        <taxon>Eurotiomycetidae</taxon>
        <taxon>Eurotiales</taxon>
        <taxon>Aspergillaceae</taxon>
        <taxon>Aspergillus</taxon>
        <taxon>Aspergillus subgen. Circumdati</taxon>
    </lineage>
</organism>
<protein>
    <recommendedName>
        <fullName evidence="4">Secreted protein</fullName>
    </recommendedName>
</protein>
<feature type="chain" id="PRO_5024951058" description="Secreted protein" evidence="1">
    <location>
        <begin position="26"/>
        <end position="77"/>
    </location>
</feature>
<evidence type="ECO:0008006" key="4">
    <source>
        <dbReference type="Google" id="ProtNLM"/>
    </source>
</evidence>
<evidence type="ECO:0000313" key="3">
    <source>
        <dbReference type="Proteomes" id="UP000325945"/>
    </source>
</evidence>
<keyword evidence="3" id="KW-1185">Reference proteome</keyword>
<proteinExistence type="predicted"/>
<gene>
    <name evidence="2" type="ORF">BDV39DRAFT_63592</name>
</gene>
<name>A0A5N6X9V0_9EURO</name>
<accession>A0A5N6X9V0</accession>
<evidence type="ECO:0000256" key="1">
    <source>
        <dbReference type="SAM" id="SignalP"/>
    </source>
</evidence>